<gene>
    <name evidence="1" type="ORF">IAC76_05755</name>
</gene>
<name>A0A9D9DT85_9BACT</name>
<reference evidence="1" key="1">
    <citation type="submission" date="2020-10" db="EMBL/GenBank/DDBJ databases">
        <authorList>
            <person name="Gilroy R."/>
        </authorList>
    </citation>
    <scope>NUCLEOTIDE SEQUENCE</scope>
    <source>
        <strain evidence="1">10192</strain>
    </source>
</reference>
<evidence type="ECO:0000313" key="1">
    <source>
        <dbReference type="EMBL" id="MBO8430874.1"/>
    </source>
</evidence>
<dbReference type="SUPFAM" id="SSF53335">
    <property type="entry name" value="S-adenosyl-L-methionine-dependent methyltransferases"/>
    <property type="match status" value="1"/>
</dbReference>
<evidence type="ECO:0008006" key="3">
    <source>
        <dbReference type="Google" id="ProtNLM"/>
    </source>
</evidence>
<evidence type="ECO:0000313" key="2">
    <source>
        <dbReference type="Proteomes" id="UP000823632"/>
    </source>
</evidence>
<dbReference type="AlphaFoldDB" id="A0A9D9DT85"/>
<dbReference type="Gene3D" id="3.40.50.150">
    <property type="entry name" value="Vaccinia Virus protein VP39"/>
    <property type="match status" value="1"/>
</dbReference>
<reference evidence="1" key="2">
    <citation type="journal article" date="2021" name="PeerJ">
        <title>Extensive microbial diversity within the chicken gut microbiome revealed by metagenomics and culture.</title>
        <authorList>
            <person name="Gilroy R."/>
            <person name="Ravi A."/>
            <person name="Getino M."/>
            <person name="Pursley I."/>
            <person name="Horton D.L."/>
            <person name="Alikhan N.F."/>
            <person name="Baker D."/>
            <person name="Gharbi K."/>
            <person name="Hall N."/>
            <person name="Watson M."/>
            <person name="Adriaenssens E.M."/>
            <person name="Foster-Nyarko E."/>
            <person name="Jarju S."/>
            <person name="Secka A."/>
            <person name="Antonio M."/>
            <person name="Oren A."/>
            <person name="Chaudhuri R.R."/>
            <person name="La Ragione R."/>
            <person name="Hildebrand F."/>
            <person name="Pallen M.J."/>
        </authorList>
    </citation>
    <scope>NUCLEOTIDE SEQUENCE</scope>
    <source>
        <strain evidence="1">10192</strain>
    </source>
</reference>
<dbReference type="EMBL" id="JADIND010000120">
    <property type="protein sequence ID" value="MBO8430874.1"/>
    <property type="molecule type" value="Genomic_DNA"/>
</dbReference>
<sequence>MKNLEREKFMKKLLQNIFSVGNIYLNGKKFKVITIAGFRIKKKIFKPIKSIYDRTAIPAEGIQYVENPEIWLSNIEVKQELLKTGRPFEHEDMVIANKTIGKYFLHNVKHVVNIGSGVGTFEWNNAPKHPDIKFIASEFDEKSTQWVLENRKLENVIYCTDNIPTLLNKYGKFDLAITVDVIEHIQDYKSFLDEFSLLADKAVISTPNRDRYKDIQNLITPPYKWHVEEFNAGELYFILKMYYKNVTLYSLKNPYIEELTEVGLYSDYEKLVAYCEK</sequence>
<protein>
    <recommendedName>
        <fullName evidence="3">Methyltransferase domain-containing protein</fullName>
    </recommendedName>
</protein>
<accession>A0A9D9DT85</accession>
<organism evidence="1 2">
    <name type="scientific">Candidatus Scatousia excrementipullorum</name>
    <dbReference type="NCBI Taxonomy" id="2840936"/>
    <lineage>
        <taxon>Bacteria</taxon>
        <taxon>Candidatus Scatousia</taxon>
    </lineage>
</organism>
<proteinExistence type="predicted"/>
<dbReference type="InterPro" id="IPR029063">
    <property type="entry name" value="SAM-dependent_MTases_sf"/>
</dbReference>
<comment type="caution">
    <text evidence="1">The sequence shown here is derived from an EMBL/GenBank/DDBJ whole genome shotgun (WGS) entry which is preliminary data.</text>
</comment>
<dbReference type="Proteomes" id="UP000823632">
    <property type="component" value="Unassembled WGS sequence"/>
</dbReference>